<dbReference type="PRINTS" id="PR01544">
    <property type="entry name" value="ARATH130DUF"/>
</dbReference>
<gene>
    <name evidence="11" type="ORF">QVD17_20648</name>
</gene>
<feature type="region of interest" description="Disordered" evidence="8">
    <location>
        <begin position="568"/>
        <end position="587"/>
    </location>
</feature>
<evidence type="ECO:0000313" key="12">
    <source>
        <dbReference type="Proteomes" id="UP001229421"/>
    </source>
</evidence>
<keyword evidence="6" id="KW-0539">Nucleus</keyword>
<feature type="region of interest" description="Disordered" evidence="8">
    <location>
        <begin position="299"/>
        <end position="367"/>
    </location>
</feature>
<dbReference type="GO" id="GO:0010078">
    <property type="term" value="P:maintenance of root meristem identity"/>
    <property type="evidence" value="ECO:0007669"/>
    <property type="project" value="TreeGrafter"/>
</dbReference>
<comment type="caution">
    <text evidence="11">The sequence shown here is derived from an EMBL/GenBank/DDBJ whole genome shotgun (WGS) entry which is preliminary data.</text>
</comment>
<keyword evidence="3" id="KW-0863">Zinc-finger</keyword>
<dbReference type="GO" id="GO:0010492">
    <property type="term" value="P:maintenance of shoot apical meristem identity"/>
    <property type="evidence" value="ECO:0007669"/>
    <property type="project" value="TreeGrafter"/>
</dbReference>
<feature type="region of interest" description="Disordered" evidence="8">
    <location>
        <begin position="495"/>
        <end position="530"/>
    </location>
</feature>
<protein>
    <recommendedName>
        <fullName evidence="13">Protein OBERON 4</fullName>
    </recommendedName>
</protein>
<evidence type="ECO:0000256" key="6">
    <source>
        <dbReference type="ARBA" id="ARBA00023242"/>
    </source>
</evidence>
<evidence type="ECO:0000256" key="1">
    <source>
        <dbReference type="ARBA" id="ARBA00004123"/>
    </source>
</evidence>
<feature type="compositionally biased region" description="Basic and acidic residues" evidence="8">
    <location>
        <begin position="80"/>
        <end position="94"/>
    </location>
</feature>
<dbReference type="GO" id="GO:0010071">
    <property type="term" value="P:root meristem specification"/>
    <property type="evidence" value="ECO:0007669"/>
    <property type="project" value="TreeGrafter"/>
</dbReference>
<dbReference type="Proteomes" id="UP001229421">
    <property type="component" value="Unassembled WGS sequence"/>
</dbReference>
<feature type="compositionally biased region" description="Basic and acidic residues" evidence="8">
    <location>
        <begin position="333"/>
        <end position="346"/>
    </location>
</feature>
<accession>A0AAD8NY35</accession>
<feature type="compositionally biased region" description="Basic and acidic residues" evidence="8">
    <location>
        <begin position="111"/>
        <end position="141"/>
    </location>
</feature>
<dbReference type="Pfam" id="PF16312">
    <property type="entry name" value="Oberon_cc"/>
    <property type="match status" value="1"/>
</dbReference>
<dbReference type="EMBL" id="JAUHHV010000005">
    <property type="protein sequence ID" value="KAK1425297.1"/>
    <property type="molecule type" value="Genomic_DNA"/>
</dbReference>
<keyword evidence="4" id="KW-0862">Zinc</keyword>
<evidence type="ECO:0000256" key="5">
    <source>
        <dbReference type="ARBA" id="ARBA00023054"/>
    </source>
</evidence>
<feature type="compositionally biased region" description="Polar residues" evidence="8">
    <location>
        <begin position="618"/>
        <end position="631"/>
    </location>
</feature>
<evidence type="ECO:0000259" key="9">
    <source>
        <dbReference type="Pfam" id="PF07227"/>
    </source>
</evidence>
<keyword evidence="5 7" id="KW-0175">Coiled coil</keyword>
<comment type="subcellular location">
    <subcellularLocation>
        <location evidence="1">Nucleus</location>
    </subcellularLocation>
</comment>
<feature type="region of interest" description="Disordered" evidence="8">
    <location>
        <begin position="80"/>
        <end position="265"/>
    </location>
</feature>
<dbReference type="InterPro" id="IPR032881">
    <property type="entry name" value="Oberon-like_PHD"/>
</dbReference>
<feature type="region of interest" description="Disordered" evidence="8">
    <location>
        <begin position="601"/>
        <end position="657"/>
    </location>
</feature>
<dbReference type="InterPro" id="IPR047578">
    <property type="entry name" value="OBE1-like_PHD"/>
</dbReference>
<evidence type="ECO:0000256" key="4">
    <source>
        <dbReference type="ARBA" id="ARBA00022833"/>
    </source>
</evidence>
<evidence type="ECO:0000259" key="10">
    <source>
        <dbReference type="Pfam" id="PF16312"/>
    </source>
</evidence>
<dbReference type="AlphaFoldDB" id="A0AAD8NY35"/>
<proteinExistence type="predicted"/>
<feature type="region of interest" description="Disordered" evidence="8">
    <location>
        <begin position="1"/>
        <end position="65"/>
    </location>
</feature>
<evidence type="ECO:0008006" key="13">
    <source>
        <dbReference type="Google" id="ProtNLM"/>
    </source>
</evidence>
<feature type="coiled-coil region" evidence="7">
    <location>
        <begin position="1025"/>
        <end position="1114"/>
    </location>
</feature>
<reference evidence="11" key="1">
    <citation type="journal article" date="2023" name="bioRxiv">
        <title>Improved chromosome-level genome assembly for marigold (Tagetes erecta).</title>
        <authorList>
            <person name="Jiang F."/>
            <person name="Yuan L."/>
            <person name="Wang S."/>
            <person name="Wang H."/>
            <person name="Xu D."/>
            <person name="Wang A."/>
            <person name="Fan W."/>
        </authorList>
    </citation>
    <scope>NUCLEOTIDE SEQUENCE</scope>
    <source>
        <strain evidence="11">WSJ</strain>
        <tissue evidence="11">Leaf</tissue>
    </source>
</reference>
<dbReference type="GO" id="GO:0010468">
    <property type="term" value="P:regulation of gene expression"/>
    <property type="evidence" value="ECO:0007669"/>
    <property type="project" value="TreeGrafter"/>
</dbReference>
<dbReference type="InterPro" id="IPR032535">
    <property type="entry name" value="Oberon_CC"/>
</dbReference>
<evidence type="ECO:0000256" key="3">
    <source>
        <dbReference type="ARBA" id="ARBA00022771"/>
    </source>
</evidence>
<dbReference type="CDD" id="cd15612">
    <property type="entry name" value="PHD_OBE1_like"/>
    <property type="match status" value="1"/>
</dbReference>
<dbReference type="InterPro" id="IPR004082">
    <property type="entry name" value="OBERON"/>
</dbReference>
<evidence type="ECO:0000313" key="11">
    <source>
        <dbReference type="EMBL" id="KAK1425297.1"/>
    </source>
</evidence>
<dbReference type="GO" id="GO:0005634">
    <property type="term" value="C:nucleus"/>
    <property type="evidence" value="ECO:0007669"/>
    <property type="project" value="UniProtKB-SubCell"/>
</dbReference>
<organism evidence="11 12">
    <name type="scientific">Tagetes erecta</name>
    <name type="common">African marigold</name>
    <dbReference type="NCBI Taxonomy" id="13708"/>
    <lineage>
        <taxon>Eukaryota</taxon>
        <taxon>Viridiplantae</taxon>
        <taxon>Streptophyta</taxon>
        <taxon>Embryophyta</taxon>
        <taxon>Tracheophyta</taxon>
        <taxon>Spermatophyta</taxon>
        <taxon>Magnoliopsida</taxon>
        <taxon>eudicotyledons</taxon>
        <taxon>Gunneridae</taxon>
        <taxon>Pentapetalae</taxon>
        <taxon>asterids</taxon>
        <taxon>campanulids</taxon>
        <taxon>Asterales</taxon>
        <taxon>Asteraceae</taxon>
        <taxon>Asteroideae</taxon>
        <taxon>Heliantheae alliance</taxon>
        <taxon>Tageteae</taxon>
        <taxon>Tagetes</taxon>
    </lineage>
</organism>
<feature type="compositionally biased region" description="Basic and acidic residues" evidence="8">
    <location>
        <begin position="358"/>
        <end position="367"/>
    </location>
</feature>
<evidence type="ECO:0000256" key="2">
    <source>
        <dbReference type="ARBA" id="ARBA00022723"/>
    </source>
</evidence>
<keyword evidence="2" id="KW-0479">Metal-binding</keyword>
<feature type="domain" description="Oberon coiled-coil region" evidence="10">
    <location>
        <begin position="1003"/>
        <end position="1105"/>
    </location>
</feature>
<feature type="compositionally biased region" description="Polar residues" evidence="8">
    <location>
        <begin position="496"/>
        <end position="530"/>
    </location>
</feature>
<dbReference type="PANTHER" id="PTHR21736">
    <property type="entry name" value="VERNALIZATION-INSENSITIVE PROTEIN 3"/>
    <property type="match status" value="1"/>
</dbReference>
<feature type="compositionally biased region" description="Basic and acidic residues" evidence="8">
    <location>
        <begin position="18"/>
        <end position="31"/>
    </location>
</feature>
<feature type="domain" description="Oberon-like PHD finger" evidence="9">
    <location>
        <begin position="778"/>
        <end position="900"/>
    </location>
</feature>
<sequence length="1118" mass="125025">MKRLKSSDDLNSYGGEKGVFKDWGRKDDDSSMHQSSSHRSLYYKSESGKKGLSSSSRYDRVEDDRKRLIRKRSDYDVDSYERRKSYDRYRDSSERGILSSSPRGGGGYSSDRIHRSESFSGPRREFPKGFRSERDRSRREGSVSSWRRFGGGKEVEEGVKSGGDSARGSKAASEEISNVRSPQGGRDAKSPAWSKDSGSEQSKSLEVKKSESVPAESGNNSEREEGELEPDPNPEPASVAEDTAAVPLSAPVNTSQDVQSENHIDDKCLETSTKVTLKEEMKTDQACILAKNADVKEPDTLKNAMDTGNHSSSEDSSTQKTVENGVAVPLLSDNEKKDAHKEDARDFSGSYKPVEITPKQDNDINDEVKGENFNVNTHVQVTETAEQHESHDVSGDVNHSLVTKELTQSFKDKGKSVIVSAFDGNDESTGFMASKEIDMEGPSTRGFDLFFMDPVKKTENSDQKGANKPKDVKLSLEPLELSLRLPSVLLPIGCQNPVQDPGSPSQDMSIQSHASSFQTSSDGFTRSFSGSQHYTHNPSCSLTENSVDFEQSVGSRPLFQGVNWQVQPLDDQKNTDPPILQKSLSNGNVGVSNAQSLQLHSARSLEGSHKTPLGLERQLSSSNNNKQPSGSHSRHMSDTQSVGSHETGSEFHKDKRRSMREVIGTNPADLVEPILAMVVSDPLHIVARILNEMTPPSLTSLKESARDVILNPSKRRQFSSFRKALEKRSDVTLDVLSKAHSVQIEILVALKTGIHDFLQTRADISSSDLAEIYLNLRCRNLTCRSYLPVDECDCKICVQNKGFCSACMCLVCSKFDMASNTCSWVGCDVCLHWCHTDCGLRESFVRNGRSATGQSQTEMQFFCVACNHPSEMFGFVREVFQSFAKGWNAETMANELEYVRRIFSASDDIRGKRLHEISLQLLTRLSNRSDLQQVRSYIMSFLNDDDAFKSENIQISQEREPVKQNHGELPKTSQEAAMWMKSIYADRPSQLKTANSDMQRATPSIPREPVFDELDSIVRIKLAEAQMFQNRADEARREAEGLNRIAQAKSKKIDEEFANRVKKLHLSEAEEIRRQKVEELQALENAHQEYFNMKVRMEREIKDLLSKMEATKRNFNPS</sequence>
<dbReference type="Pfam" id="PF07227">
    <property type="entry name" value="PHD_Oberon"/>
    <property type="match status" value="1"/>
</dbReference>
<evidence type="ECO:0000256" key="7">
    <source>
        <dbReference type="SAM" id="Coils"/>
    </source>
</evidence>
<dbReference type="GO" id="GO:0008270">
    <property type="term" value="F:zinc ion binding"/>
    <property type="evidence" value="ECO:0007669"/>
    <property type="project" value="UniProtKB-KW"/>
</dbReference>
<dbReference type="PANTHER" id="PTHR21736:SF20">
    <property type="entry name" value="PROTEIN OBERON 4"/>
    <property type="match status" value="1"/>
</dbReference>
<keyword evidence="12" id="KW-1185">Reference proteome</keyword>
<name>A0AAD8NY35_TARER</name>
<evidence type="ECO:0000256" key="8">
    <source>
        <dbReference type="SAM" id="MobiDB-lite"/>
    </source>
</evidence>
<feature type="compositionally biased region" description="Polar residues" evidence="8">
    <location>
        <begin position="306"/>
        <end position="322"/>
    </location>
</feature>